<keyword evidence="3 11" id="KW-0813">Transport</keyword>
<dbReference type="PANTHER" id="PTHR18945">
    <property type="entry name" value="NEUROTRANSMITTER GATED ION CHANNEL"/>
    <property type="match status" value="1"/>
</dbReference>
<evidence type="ECO:0000256" key="5">
    <source>
        <dbReference type="ARBA" id="ARBA00022692"/>
    </source>
</evidence>
<dbReference type="InterPro" id="IPR006028">
    <property type="entry name" value="GABAA/Glycine_rcpt"/>
</dbReference>
<dbReference type="InterPro" id="IPR036719">
    <property type="entry name" value="Neuro-gated_channel_TM_sf"/>
</dbReference>
<dbReference type="InterPro" id="IPR018000">
    <property type="entry name" value="Neurotransmitter_ion_chnl_CS"/>
</dbReference>
<dbReference type="NCBIfam" id="TIGR00860">
    <property type="entry name" value="LIC"/>
    <property type="match status" value="1"/>
</dbReference>
<dbReference type="GO" id="GO:0004888">
    <property type="term" value="F:transmembrane signaling receptor activity"/>
    <property type="evidence" value="ECO:0007669"/>
    <property type="project" value="InterPro"/>
</dbReference>
<gene>
    <name evidence="14" type="ORF">CHS0354_028727</name>
</gene>
<evidence type="ECO:0000256" key="6">
    <source>
        <dbReference type="ARBA" id="ARBA00022729"/>
    </source>
</evidence>
<feature type="domain" description="Neurotransmitter-gated ion-channel ligand-binding" evidence="12">
    <location>
        <begin position="41"/>
        <end position="244"/>
    </location>
</feature>
<keyword evidence="15" id="KW-1185">Reference proteome</keyword>
<comment type="subcellular location">
    <subcellularLocation>
        <location evidence="2">Cell membrane</location>
    </subcellularLocation>
    <subcellularLocation>
        <location evidence="1">Membrane</location>
        <topology evidence="1">Multi-pass membrane protein</topology>
    </subcellularLocation>
</comment>
<dbReference type="Pfam" id="PF02931">
    <property type="entry name" value="Neur_chan_LBD"/>
    <property type="match status" value="1"/>
</dbReference>
<dbReference type="Gene3D" id="2.70.170.10">
    <property type="entry name" value="Neurotransmitter-gated ion-channel ligand-binding domain"/>
    <property type="match status" value="1"/>
</dbReference>
<dbReference type="EMBL" id="JAEAOA010001723">
    <property type="protein sequence ID" value="KAK3600526.1"/>
    <property type="molecule type" value="Genomic_DNA"/>
</dbReference>
<dbReference type="CDD" id="cd19049">
    <property type="entry name" value="LGIC_TM_anion"/>
    <property type="match status" value="1"/>
</dbReference>
<dbReference type="PRINTS" id="PR00253">
    <property type="entry name" value="GABAARECEPTR"/>
</dbReference>
<feature type="chain" id="PRO_5041767319" evidence="11">
    <location>
        <begin position="25"/>
        <end position="421"/>
    </location>
</feature>
<dbReference type="GO" id="GO:0005230">
    <property type="term" value="F:extracellular ligand-gated monoatomic ion channel activity"/>
    <property type="evidence" value="ECO:0007669"/>
    <property type="project" value="InterPro"/>
</dbReference>
<evidence type="ECO:0000259" key="12">
    <source>
        <dbReference type="Pfam" id="PF02931"/>
    </source>
</evidence>
<dbReference type="InterPro" id="IPR006201">
    <property type="entry name" value="Neur_channel"/>
</dbReference>
<feature type="transmembrane region" description="Helical" evidence="11">
    <location>
        <begin position="245"/>
        <end position="268"/>
    </location>
</feature>
<evidence type="ECO:0000256" key="10">
    <source>
        <dbReference type="ARBA" id="ARBA00023303"/>
    </source>
</evidence>
<dbReference type="InterPro" id="IPR038050">
    <property type="entry name" value="Neuro_actylchol_rec"/>
</dbReference>
<proteinExistence type="inferred from homology"/>
<comment type="caution">
    <text evidence="14">The sequence shown here is derived from an EMBL/GenBank/DDBJ whole genome shotgun (WGS) entry which is preliminary data.</text>
</comment>
<dbReference type="PROSITE" id="PS00236">
    <property type="entry name" value="NEUROTR_ION_CHANNEL"/>
    <property type="match status" value="1"/>
</dbReference>
<feature type="signal peptide" evidence="11">
    <location>
        <begin position="1"/>
        <end position="24"/>
    </location>
</feature>
<dbReference type="Pfam" id="PF02932">
    <property type="entry name" value="Neur_chan_memb"/>
    <property type="match status" value="1"/>
</dbReference>
<dbReference type="SUPFAM" id="SSF63712">
    <property type="entry name" value="Nicotinic receptor ligand binding domain-like"/>
    <property type="match status" value="1"/>
</dbReference>
<feature type="domain" description="Neurotransmitter-gated ion-channel transmembrane" evidence="13">
    <location>
        <begin position="252"/>
        <end position="337"/>
    </location>
</feature>
<evidence type="ECO:0000256" key="4">
    <source>
        <dbReference type="ARBA" id="ARBA00022475"/>
    </source>
</evidence>
<dbReference type="SUPFAM" id="SSF90112">
    <property type="entry name" value="Neurotransmitter-gated ion-channel transmembrane pore"/>
    <property type="match status" value="1"/>
</dbReference>
<keyword evidence="8 11" id="KW-0406">Ion transport</keyword>
<organism evidence="14 15">
    <name type="scientific">Potamilus streckersoni</name>
    <dbReference type="NCBI Taxonomy" id="2493646"/>
    <lineage>
        <taxon>Eukaryota</taxon>
        <taxon>Metazoa</taxon>
        <taxon>Spiralia</taxon>
        <taxon>Lophotrochozoa</taxon>
        <taxon>Mollusca</taxon>
        <taxon>Bivalvia</taxon>
        <taxon>Autobranchia</taxon>
        <taxon>Heteroconchia</taxon>
        <taxon>Palaeoheterodonta</taxon>
        <taxon>Unionida</taxon>
        <taxon>Unionoidea</taxon>
        <taxon>Unionidae</taxon>
        <taxon>Ambleminae</taxon>
        <taxon>Lampsilini</taxon>
        <taxon>Potamilus</taxon>
    </lineage>
</organism>
<evidence type="ECO:0000256" key="11">
    <source>
        <dbReference type="RuleBase" id="RU000687"/>
    </source>
</evidence>
<dbReference type="GO" id="GO:0005886">
    <property type="term" value="C:plasma membrane"/>
    <property type="evidence" value="ECO:0007669"/>
    <property type="project" value="UniProtKB-SubCell"/>
</dbReference>
<comment type="similarity">
    <text evidence="11">Belongs to the ligand-gated ion channel (TC 1.A.9) family.</text>
</comment>
<reference evidence="14" key="3">
    <citation type="submission" date="2023-05" db="EMBL/GenBank/DDBJ databases">
        <authorList>
            <person name="Smith C.H."/>
        </authorList>
    </citation>
    <scope>NUCLEOTIDE SEQUENCE</scope>
    <source>
        <strain evidence="14">CHS0354</strain>
        <tissue evidence="14">Mantle</tissue>
    </source>
</reference>
<keyword evidence="9 11" id="KW-0472">Membrane</keyword>
<accession>A0AAE0W3W5</accession>
<name>A0AAE0W3W5_9BIVA</name>
<dbReference type="InterPro" id="IPR006202">
    <property type="entry name" value="Neur_chan_lig-bd"/>
</dbReference>
<sequence length="421" mass="48425">METTLKRIWMLFFGTCALWRGTSSIYGRGRQSSRVKNLELLSKGNYKSPPNYEHIDRPTEIECNLYVNSVDSINEVNMDFTVGIVIHLSWVDTRPMANTQMDPFEYLEMDSNHMDKLWTPDIYFPNEKRASFHNVMMPNRMLRFYSNGTIIYTTRLSVTLTCPMDLKKYPFDKQTCSILIESFGYTDDKLSLLWSNHSDAVVVNFGIVLPQFRITDQKYKEFTRVHRITGNHSCLQAEFHLERNIGYYIVQMYVPSMLIVMLSWVSFWLNANSVPGRVSLGVLSVLTISTQSSIVNSSLPRVSYTKAIDIWMATCLVFVFAALIEFAMVNVASRKVPGRRFSLLKLFMSPRDNPAKEEEESYPVAKPTTVDAEGKVSFDNKPAPKDKIVTCAVNLDVASRFVFPLIFGIFNLLYWVYFLNT</sequence>
<dbReference type="InterPro" id="IPR036734">
    <property type="entry name" value="Neur_chan_lig-bd_sf"/>
</dbReference>
<reference evidence="14" key="2">
    <citation type="journal article" date="2021" name="Genome Biol. Evol.">
        <title>Developing a high-quality reference genome for a parasitic bivalve with doubly uniparental inheritance (Bivalvia: Unionida).</title>
        <authorList>
            <person name="Smith C.H."/>
        </authorList>
    </citation>
    <scope>NUCLEOTIDE SEQUENCE</scope>
    <source>
        <strain evidence="14">CHS0354</strain>
        <tissue evidence="14">Mantle</tissue>
    </source>
</reference>
<feature type="transmembrane region" description="Helical" evidence="11">
    <location>
        <begin position="401"/>
        <end position="419"/>
    </location>
</feature>
<keyword evidence="6 11" id="KW-0732">Signal</keyword>
<feature type="transmembrane region" description="Helical" evidence="11">
    <location>
        <begin position="311"/>
        <end position="332"/>
    </location>
</feature>
<feature type="transmembrane region" description="Helical" evidence="11">
    <location>
        <begin position="280"/>
        <end position="299"/>
    </location>
</feature>
<evidence type="ECO:0000259" key="13">
    <source>
        <dbReference type="Pfam" id="PF02932"/>
    </source>
</evidence>
<dbReference type="Gene3D" id="1.20.58.390">
    <property type="entry name" value="Neurotransmitter-gated ion-channel transmembrane domain"/>
    <property type="match status" value="1"/>
</dbReference>
<evidence type="ECO:0000256" key="1">
    <source>
        <dbReference type="ARBA" id="ARBA00004141"/>
    </source>
</evidence>
<dbReference type="InterPro" id="IPR006029">
    <property type="entry name" value="Neurotrans-gated_channel_TM"/>
</dbReference>
<keyword evidence="4" id="KW-1003">Cell membrane</keyword>
<dbReference type="CDD" id="cd18991">
    <property type="entry name" value="LGIC_ECD_GlyR"/>
    <property type="match status" value="1"/>
</dbReference>
<evidence type="ECO:0000256" key="8">
    <source>
        <dbReference type="ARBA" id="ARBA00023065"/>
    </source>
</evidence>
<dbReference type="AlphaFoldDB" id="A0AAE0W3W5"/>
<evidence type="ECO:0000313" key="15">
    <source>
        <dbReference type="Proteomes" id="UP001195483"/>
    </source>
</evidence>
<keyword evidence="7 11" id="KW-1133">Transmembrane helix</keyword>
<reference evidence="14" key="1">
    <citation type="journal article" date="2021" name="Genome Biol. Evol.">
        <title>A High-Quality Reference Genome for a Parasitic Bivalve with Doubly Uniparental Inheritance (Bivalvia: Unionida).</title>
        <authorList>
            <person name="Smith C.H."/>
        </authorList>
    </citation>
    <scope>NUCLEOTIDE SEQUENCE</scope>
    <source>
        <strain evidence="14">CHS0354</strain>
    </source>
</reference>
<keyword evidence="5 11" id="KW-0812">Transmembrane</keyword>
<dbReference type="PRINTS" id="PR00252">
    <property type="entry name" value="NRIONCHANNEL"/>
</dbReference>
<keyword evidence="10 11" id="KW-0407">Ion channel</keyword>
<evidence type="ECO:0000256" key="3">
    <source>
        <dbReference type="ARBA" id="ARBA00022448"/>
    </source>
</evidence>
<protein>
    <submittedName>
        <fullName evidence="14">Uncharacterized protein</fullName>
    </submittedName>
</protein>
<evidence type="ECO:0000313" key="14">
    <source>
        <dbReference type="EMBL" id="KAK3600526.1"/>
    </source>
</evidence>
<evidence type="ECO:0000256" key="2">
    <source>
        <dbReference type="ARBA" id="ARBA00004236"/>
    </source>
</evidence>
<evidence type="ECO:0000256" key="9">
    <source>
        <dbReference type="ARBA" id="ARBA00023136"/>
    </source>
</evidence>
<evidence type="ECO:0000256" key="7">
    <source>
        <dbReference type="ARBA" id="ARBA00022989"/>
    </source>
</evidence>
<dbReference type="Proteomes" id="UP001195483">
    <property type="component" value="Unassembled WGS sequence"/>
</dbReference>